<dbReference type="GO" id="GO:0004733">
    <property type="term" value="F:pyridoxamine phosphate oxidase activity"/>
    <property type="evidence" value="ECO:0007669"/>
    <property type="project" value="UniProtKB-UniRule"/>
</dbReference>
<evidence type="ECO:0000256" key="7">
    <source>
        <dbReference type="PIRSR" id="PIRSR000190-2"/>
    </source>
</evidence>
<feature type="binding site" evidence="5 7">
    <location>
        <position position="200"/>
    </location>
    <ligand>
        <name>FMN</name>
        <dbReference type="ChEBI" id="CHEBI:58210"/>
    </ligand>
</feature>
<evidence type="ECO:0000259" key="8">
    <source>
        <dbReference type="Pfam" id="PF01243"/>
    </source>
</evidence>
<dbReference type="EMBL" id="FOZX01000002">
    <property type="protein sequence ID" value="SFS56136.1"/>
    <property type="molecule type" value="Genomic_DNA"/>
</dbReference>
<keyword evidence="4 5" id="KW-0560">Oxidoreductase</keyword>
<comment type="subunit">
    <text evidence="5">Homodimer.</text>
</comment>
<dbReference type="AlphaFoldDB" id="A0A1I6QUG9"/>
<dbReference type="EC" id="1.4.3.5" evidence="5"/>
<reference evidence="11" key="1">
    <citation type="submission" date="2016-10" db="EMBL/GenBank/DDBJ databases">
        <authorList>
            <person name="Varghese N."/>
            <person name="Submissions S."/>
        </authorList>
    </citation>
    <scope>NUCLEOTIDE SEQUENCE [LARGE SCALE GENOMIC DNA]</scope>
    <source>
        <strain evidence="11">DSM 44771</strain>
    </source>
</reference>
<feature type="binding site" evidence="5 6">
    <location>
        <position position="131"/>
    </location>
    <ligand>
        <name>substrate</name>
    </ligand>
</feature>
<comment type="function">
    <text evidence="5">Catalyzes the oxidation of either pyridoxine 5'-phosphate (PNP) or pyridoxamine 5'-phosphate (PMP) into pyridoxal 5'-phosphate (PLP).</text>
</comment>
<feature type="binding site" evidence="5 7">
    <location>
        <begin position="144"/>
        <end position="145"/>
    </location>
    <ligand>
        <name>FMN</name>
        <dbReference type="ChEBI" id="CHEBI:58210"/>
    </ligand>
</feature>
<evidence type="ECO:0000256" key="1">
    <source>
        <dbReference type="ARBA" id="ARBA00007301"/>
    </source>
</evidence>
<feature type="binding site" evidence="5 6">
    <location>
        <position position="135"/>
    </location>
    <ligand>
        <name>substrate</name>
    </ligand>
</feature>
<comment type="caution">
    <text evidence="5">Lacks conserved residue(s) required for the propagation of feature annotation.</text>
</comment>
<proteinExistence type="inferred from homology"/>
<evidence type="ECO:0000259" key="9">
    <source>
        <dbReference type="Pfam" id="PF10590"/>
    </source>
</evidence>
<dbReference type="NCBIfam" id="NF004231">
    <property type="entry name" value="PRK05679.1"/>
    <property type="match status" value="1"/>
</dbReference>
<organism evidence="10 11">
    <name type="scientific">Saccharopolyspora flava</name>
    <dbReference type="NCBI Taxonomy" id="95161"/>
    <lineage>
        <taxon>Bacteria</taxon>
        <taxon>Bacillati</taxon>
        <taxon>Actinomycetota</taxon>
        <taxon>Actinomycetes</taxon>
        <taxon>Pseudonocardiales</taxon>
        <taxon>Pseudonocardiaceae</taxon>
        <taxon>Saccharopolyspora</taxon>
    </lineage>
</organism>
<comment type="catalytic activity">
    <reaction evidence="5">
        <text>pyridoxine 5'-phosphate + O2 = pyridoxal 5'-phosphate + H2O2</text>
        <dbReference type="Rhea" id="RHEA:15149"/>
        <dbReference type="ChEBI" id="CHEBI:15379"/>
        <dbReference type="ChEBI" id="CHEBI:16240"/>
        <dbReference type="ChEBI" id="CHEBI:58589"/>
        <dbReference type="ChEBI" id="CHEBI:597326"/>
        <dbReference type="EC" id="1.4.3.5"/>
    </reaction>
</comment>
<dbReference type="PANTHER" id="PTHR10851:SF0">
    <property type="entry name" value="PYRIDOXINE-5'-PHOSPHATE OXIDASE"/>
    <property type="match status" value="1"/>
</dbReference>
<evidence type="ECO:0000256" key="6">
    <source>
        <dbReference type="PIRSR" id="PIRSR000190-1"/>
    </source>
</evidence>
<feature type="binding site" evidence="5 7">
    <location>
        <begin position="65"/>
        <end position="70"/>
    </location>
    <ligand>
        <name>FMN</name>
        <dbReference type="ChEBI" id="CHEBI:58210"/>
    </ligand>
</feature>
<comment type="similarity">
    <text evidence="1 5">Belongs to the pyridoxamine 5'-phosphate oxidase family.</text>
</comment>
<comment type="cofactor">
    <cofactor evidence="5 7">
        <name>FMN</name>
        <dbReference type="ChEBI" id="CHEBI:58210"/>
    </cofactor>
    <text evidence="5 7">Binds 1 FMN per subunit.</text>
</comment>
<dbReference type="GO" id="GO:0008615">
    <property type="term" value="P:pyridoxine biosynthetic process"/>
    <property type="evidence" value="ECO:0007669"/>
    <property type="project" value="UniProtKB-UniRule"/>
</dbReference>
<keyword evidence="11" id="KW-1185">Reference proteome</keyword>
<evidence type="ECO:0000313" key="11">
    <source>
        <dbReference type="Proteomes" id="UP000198852"/>
    </source>
</evidence>
<dbReference type="Gene3D" id="2.30.110.10">
    <property type="entry name" value="Electron Transport, Fmn-binding Protein, Chain A"/>
    <property type="match status" value="1"/>
</dbReference>
<dbReference type="InterPro" id="IPR019576">
    <property type="entry name" value="Pyridoxamine_oxidase_dimer_C"/>
</dbReference>
<comment type="pathway">
    <text evidence="5">Cofactor metabolism; pyridoxal 5'-phosphate salvage; pyridoxal 5'-phosphate from pyridoxamine 5'-phosphate: step 1/1.</text>
</comment>
<dbReference type="PROSITE" id="PS01064">
    <property type="entry name" value="PYRIDOX_OXIDASE"/>
    <property type="match status" value="1"/>
</dbReference>
<dbReference type="STRING" id="95161.SAMN05660874_01898"/>
<dbReference type="UniPathway" id="UPA01068">
    <property type="reaction ID" value="UER00304"/>
</dbReference>
<dbReference type="InterPro" id="IPR011576">
    <property type="entry name" value="Pyridox_Oxase_N"/>
</dbReference>
<comment type="catalytic activity">
    <reaction evidence="5">
        <text>pyridoxamine 5'-phosphate + O2 + H2O = pyridoxal 5'-phosphate + H2O2 + NH4(+)</text>
        <dbReference type="Rhea" id="RHEA:15817"/>
        <dbReference type="ChEBI" id="CHEBI:15377"/>
        <dbReference type="ChEBI" id="CHEBI:15379"/>
        <dbReference type="ChEBI" id="CHEBI:16240"/>
        <dbReference type="ChEBI" id="CHEBI:28938"/>
        <dbReference type="ChEBI" id="CHEBI:58451"/>
        <dbReference type="ChEBI" id="CHEBI:597326"/>
        <dbReference type="EC" id="1.4.3.5"/>
    </reaction>
</comment>
<dbReference type="PANTHER" id="PTHR10851">
    <property type="entry name" value="PYRIDOXINE-5-PHOSPHATE OXIDASE"/>
    <property type="match status" value="1"/>
</dbReference>
<keyword evidence="3 5" id="KW-0288">FMN</keyword>
<name>A0A1I6QUG9_9PSEU</name>
<dbReference type="HAMAP" id="MF_01629">
    <property type="entry name" value="PdxH"/>
    <property type="match status" value="1"/>
</dbReference>
<keyword evidence="2 5" id="KW-0285">Flavoprotein</keyword>
<feature type="binding site" evidence="5 6">
    <location>
        <position position="127"/>
    </location>
    <ligand>
        <name>substrate</name>
    </ligand>
</feature>
<feature type="binding site" evidence="5 7">
    <location>
        <begin position="80"/>
        <end position="81"/>
    </location>
    <ligand>
        <name>FMN</name>
        <dbReference type="ChEBI" id="CHEBI:58210"/>
    </ligand>
</feature>
<feature type="binding site" evidence="6">
    <location>
        <begin position="12"/>
        <end position="15"/>
    </location>
    <ligand>
        <name>substrate</name>
    </ligand>
</feature>
<dbReference type="SUPFAM" id="SSF50475">
    <property type="entry name" value="FMN-binding split barrel"/>
    <property type="match status" value="1"/>
</dbReference>
<dbReference type="InterPro" id="IPR019740">
    <property type="entry name" value="Pyridox_Oxase_CS"/>
</dbReference>
<evidence type="ECO:0000256" key="2">
    <source>
        <dbReference type="ARBA" id="ARBA00022630"/>
    </source>
</evidence>
<keyword evidence="5" id="KW-0664">Pyridoxine biosynthesis</keyword>
<evidence type="ECO:0000313" key="10">
    <source>
        <dbReference type="EMBL" id="SFS56136.1"/>
    </source>
</evidence>
<sequence length="217" mass="24753">MSEAKVALPSMRVSYEAGALNEDSLADTWHEQMQRWFDEAIAAELVEPNAMVLATADPDGFPSSRTVLCKGFDERGVVFFTNYTSNKSHDLKSTRVAAATFPWLGLQRQVNVRGEVEKVTPAETAEYWAERPRGSQLGAWASPQSRVVNGREALENSLNGIERRFGDAEKVPVPPHWGGWRIRPDFVEFWQGRPDRLHDRLRFRRNDDRWTVERLAP</sequence>
<feature type="binding site" evidence="5 6">
    <location>
        <position position="70"/>
    </location>
    <ligand>
        <name>substrate</name>
    </ligand>
</feature>
<feature type="domain" description="Pyridoxine 5'-phosphate oxidase dimerisation C-terminal" evidence="9">
    <location>
        <begin position="177"/>
        <end position="217"/>
    </location>
</feature>
<dbReference type="PIRSF" id="PIRSF000190">
    <property type="entry name" value="Pyd_amn-ph_oxd"/>
    <property type="match status" value="1"/>
</dbReference>
<feature type="binding site" evidence="5 6">
    <location>
        <begin position="196"/>
        <end position="198"/>
    </location>
    <ligand>
        <name>substrate</name>
    </ligand>
</feature>
<dbReference type="InterPro" id="IPR012349">
    <property type="entry name" value="Split_barrel_FMN-bd"/>
</dbReference>
<gene>
    <name evidence="5" type="primary">pdxH</name>
    <name evidence="10" type="ORF">SAMN05660874_01898</name>
</gene>
<evidence type="ECO:0000256" key="5">
    <source>
        <dbReference type="HAMAP-Rule" id="MF_01629"/>
    </source>
</evidence>
<feature type="binding site" evidence="5 7">
    <location>
        <position position="87"/>
    </location>
    <ligand>
        <name>FMN</name>
        <dbReference type="ChEBI" id="CHEBI:58210"/>
    </ligand>
</feature>
<dbReference type="Pfam" id="PF10590">
    <property type="entry name" value="PNP_phzG_C"/>
    <property type="match status" value="1"/>
</dbReference>
<dbReference type="InterPro" id="IPR000659">
    <property type="entry name" value="Pyridox_Oxase"/>
</dbReference>
<feature type="domain" description="Pyridoxamine 5'-phosphate oxidase N-terminal" evidence="8">
    <location>
        <begin position="37"/>
        <end position="155"/>
    </location>
</feature>
<feature type="binding site" evidence="5 7">
    <location>
        <position position="109"/>
    </location>
    <ligand>
        <name>FMN</name>
        <dbReference type="ChEBI" id="CHEBI:58210"/>
    </ligand>
</feature>
<dbReference type="NCBIfam" id="TIGR00558">
    <property type="entry name" value="pdxH"/>
    <property type="match status" value="1"/>
</dbReference>
<dbReference type="RefSeq" id="WP_093415391.1">
    <property type="nucleotide sequence ID" value="NZ_FOZX01000002.1"/>
</dbReference>
<evidence type="ECO:0000256" key="4">
    <source>
        <dbReference type="ARBA" id="ARBA00023002"/>
    </source>
</evidence>
<dbReference type="Pfam" id="PF01243">
    <property type="entry name" value="PNPOx_N"/>
    <property type="match status" value="1"/>
</dbReference>
<comment type="pathway">
    <text evidence="5">Cofactor metabolism; pyridoxal 5'-phosphate salvage; pyridoxal 5'-phosphate from pyridoxine 5'-phosphate: step 1/1.</text>
</comment>
<dbReference type="OrthoDB" id="9780392at2"/>
<feature type="binding site" evidence="5 7">
    <location>
        <position position="190"/>
    </location>
    <ligand>
        <name>FMN</name>
        <dbReference type="ChEBI" id="CHEBI:58210"/>
    </ligand>
</feature>
<dbReference type="GO" id="GO:0010181">
    <property type="term" value="F:FMN binding"/>
    <property type="evidence" value="ECO:0007669"/>
    <property type="project" value="UniProtKB-UniRule"/>
</dbReference>
<protein>
    <recommendedName>
        <fullName evidence="5">Pyridoxine/pyridoxamine 5'-phosphate oxidase</fullName>
        <ecNumber evidence="5">1.4.3.5</ecNumber>
    </recommendedName>
    <alternativeName>
        <fullName evidence="5">PNP/PMP oxidase</fullName>
        <shortName evidence="5">PNPOx</shortName>
    </alternativeName>
    <alternativeName>
        <fullName evidence="5">Pyridoxal 5'-phosphate synthase</fullName>
    </alternativeName>
</protein>
<evidence type="ECO:0000256" key="3">
    <source>
        <dbReference type="ARBA" id="ARBA00022643"/>
    </source>
</evidence>
<accession>A0A1I6QUG9</accession>
<dbReference type="Proteomes" id="UP000198852">
    <property type="component" value="Unassembled WGS sequence"/>
</dbReference>